<name>A0A3S0NXE5_9GAMM</name>
<dbReference type="AlphaFoldDB" id="A0A3S0NXE5"/>
<proteinExistence type="predicted"/>
<organism evidence="2">
    <name type="scientific">Billgrantia gudaonensis</name>
    <dbReference type="NCBI Taxonomy" id="376427"/>
    <lineage>
        <taxon>Bacteria</taxon>
        <taxon>Pseudomonadati</taxon>
        <taxon>Pseudomonadota</taxon>
        <taxon>Gammaproteobacteria</taxon>
        <taxon>Oceanospirillales</taxon>
        <taxon>Halomonadaceae</taxon>
        <taxon>Billgrantia</taxon>
    </lineage>
</organism>
<reference evidence="2" key="1">
    <citation type="submission" date="2018-12" db="EMBL/GenBank/DDBJ databases">
        <authorList>
            <person name="Jadhav K."/>
            <person name="Kushwaha B."/>
            <person name="Jadhav I."/>
        </authorList>
    </citation>
    <scope>NUCLEOTIDE SEQUENCE [LARGE SCALE GENOMIC DNA]</scope>
    <source>
        <strain evidence="2">SBS 10</strain>
    </source>
</reference>
<sequence>MEEMQSGDFQKRNETNEIYIPPGPPGRQGHRVPPTAKAFDDKSLYENLSSSVPKERHRRHSVGAHRAPASRRCSS</sequence>
<dbReference type="EMBL" id="RXHI01000003">
    <property type="protein sequence ID" value="RUA23087.1"/>
    <property type="molecule type" value="Genomic_DNA"/>
</dbReference>
<evidence type="ECO:0000313" key="2">
    <source>
        <dbReference type="EMBL" id="RUA23087.1"/>
    </source>
</evidence>
<accession>A0A3S0NXE5</accession>
<feature type="region of interest" description="Disordered" evidence="1">
    <location>
        <begin position="1"/>
        <end position="75"/>
    </location>
</feature>
<comment type="caution">
    <text evidence="2">The sequence shown here is derived from an EMBL/GenBank/DDBJ whole genome shotgun (WGS) entry which is preliminary data.</text>
</comment>
<gene>
    <name evidence="2" type="ORF">DSL92_01185</name>
</gene>
<protein>
    <submittedName>
        <fullName evidence="2">Uncharacterized protein</fullName>
    </submittedName>
</protein>
<evidence type="ECO:0000256" key="1">
    <source>
        <dbReference type="SAM" id="MobiDB-lite"/>
    </source>
</evidence>